<keyword evidence="4" id="KW-1185">Reference proteome</keyword>
<reference evidence="4" key="1">
    <citation type="journal article" date="2011" name="Proc. Natl. Acad. Sci. U.S.A.">
        <title>Obligate biotrophy features unraveled by the genomic analysis of rust fungi.</title>
        <authorList>
            <person name="Duplessis S."/>
            <person name="Cuomo C.A."/>
            <person name="Lin Y.-C."/>
            <person name="Aerts A."/>
            <person name="Tisserant E."/>
            <person name="Veneault-Fourrey C."/>
            <person name="Joly D.L."/>
            <person name="Hacquard S."/>
            <person name="Amselem J."/>
            <person name="Cantarel B.L."/>
            <person name="Chiu R."/>
            <person name="Coutinho P.M."/>
            <person name="Feau N."/>
            <person name="Field M."/>
            <person name="Frey P."/>
            <person name="Gelhaye E."/>
            <person name="Goldberg J."/>
            <person name="Grabherr M.G."/>
            <person name="Kodira C.D."/>
            <person name="Kohler A."/>
            <person name="Kuees U."/>
            <person name="Lindquist E.A."/>
            <person name="Lucas S.M."/>
            <person name="Mago R."/>
            <person name="Mauceli E."/>
            <person name="Morin E."/>
            <person name="Murat C."/>
            <person name="Pangilinan J.L."/>
            <person name="Park R."/>
            <person name="Pearson M."/>
            <person name="Quesneville H."/>
            <person name="Rouhier N."/>
            <person name="Sakthikumar S."/>
            <person name="Salamov A.A."/>
            <person name="Schmutz J."/>
            <person name="Selles B."/>
            <person name="Shapiro H."/>
            <person name="Tanguay P."/>
            <person name="Tuskan G.A."/>
            <person name="Henrissat B."/>
            <person name="Van de Peer Y."/>
            <person name="Rouze P."/>
            <person name="Ellis J.G."/>
            <person name="Dodds P.N."/>
            <person name="Schein J.E."/>
            <person name="Zhong S."/>
            <person name="Hamelin R.C."/>
            <person name="Grigoriev I.V."/>
            <person name="Szabo L.J."/>
            <person name="Martin F."/>
        </authorList>
    </citation>
    <scope>NUCLEOTIDE SEQUENCE [LARGE SCALE GENOMIC DNA]</scope>
    <source>
        <strain evidence="4">CRL 75-36-700-3 / race SCCL</strain>
    </source>
</reference>
<protein>
    <recommendedName>
        <fullName evidence="2">No apical meristem-associated C-terminal domain-containing protein</fullName>
    </recommendedName>
</protein>
<feature type="region of interest" description="Disordered" evidence="1">
    <location>
        <begin position="130"/>
        <end position="178"/>
    </location>
</feature>
<dbReference type="KEGG" id="pgr:PGTG_21948"/>
<dbReference type="Pfam" id="PF14303">
    <property type="entry name" value="NAM-associated"/>
    <property type="match status" value="1"/>
</dbReference>
<feature type="compositionally biased region" description="Polar residues" evidence="1">
    <location>
        <begin position="154"/>
        <end position="169"/>
    </location>
</feature>
<evidence type="ECO:0000313" key="3">
    <source>
        <dbReference type="EMBL" id="EHS63931.1"/>
    </source>
</evidence>
<dbReference type="AlphaFoldDB" id="H6QSX7"/>
<name>H6QSX7_PUCGT</name>
<dbReference type="OrthoDB" id="2507178at2759"/>
<dbReference type="InParanoid" id="H6QSX7"/>
<proteinExistence type="predicted"/>
<dbReference type="HOGENOM" id="CLU_055324_1_1_1"/>
<dbReference type="STRING" id="418459.H6QSX7"/>
<dbReference type="Proteomes" id="UP000008783">
    <property type="component" value="Unassembled WGS sequence"/>
</dbReference>
<dbReference type="InterPro" id="IPR029466">
    <property type="entry name" value="NAM-associated_C"/>
</dbReference>
<accession>H6QSX7</accession>
<organism evidence="3 4">
    <name type="scientific">Puccinia graminis f. sp. tritici (strain CRL 75-36-700-3 / race SCCL)</name>
    <name type="common">Black stem rust fungus</name>
    <dbReference type="NCBI Taxonomy" id="418459"/>
    <lineage>
        <taxon>Eukaryota</taxon>
        <taxon>Fungi</taxon>
        <taxon>Dikarya</taxon>
        <taxon>Basidiomycota</taxon>
        <taxon>Pucciniomycotina</taxon>
        <taxon>Pucciniomycetes</taxon>
        <taxon>Pucciniales</taxon>
        <taxon>Pucciniaceae</taxon>
        <taxon>Puccinia</taxon>
    </lineage>
</organism>
<dbReference type="GeneID" id="13540644"/>
<gene>
    <name evidence="3" type="ORF">PGTG_21948</name>
</gene>
<evidence type="ECO:0000313" key="4">
    <source>
        <dbReference type="Proteomes" id="UP000008783"/>
    </source>
</evidence>
<dbReference type="VEuPathDB" id="FungiDB:PGTG_21948"/>
<feature type="domain" description="No apical meristem-associated C-terminal" evidence="2">
    <location>
        <begin position="111"/>
        <end position="268"/>
    </location>
</feature>
<feature type="compositionally biased region" description="Polar residues" evidence="1">
    <location>
        <begin position="281"/>
        <end position="299"/>
    </location>
</feature>
<evidence type="ECO:0000256" key="1">
    <source>
        <dbReference type="SAM" id="MobiDB-lite"/>
    </source>
</evidence>
<dbReference type="RefSeq" id="XP_003889399.1">
    <property type="nucleotide sequence ID" value="XM_003889350.1"/>
</dbReference>
<feature type="region of interest" description="Disordered" evidence="1">
    <location>
        <begin position="273"/>
        <end position="315"/>
    </location>
</feature>
<dbReference type="PANTHER" id="PTHR45023">
    <property type="match status" value="1"/>
</dbReference>
<dbReference type="EMBL" id="DS178301">
    <property type="protein sequence ID" value="EHS63931.1"/>
    <property type="molecule type" value="Genomic_DNA"/>
</dbReference>
<dbReference type="PANTHER" id="PTHR45023:SF4">
    <property type="entry name" value="GLYCINE-RICH PROTEIN-RELATED"/>
    <property type="match status" value="1"/>
</dbReference>
<evidence type="ECO:0000259" key="2">
    <source>
        <dbReference type="Pfam" id="PF14303"/>
    </source>
</evidence>
<sequence length="315" mass="36153">MSQANRTRASNFTPVKDEQLARSWIEVSEDVLINNSQTMGSFWERVQAQFKELSGKEKETKTLSNRWDLLRKATMKFSAHYNKIKDHPPSGSAPTDYLKLAKKSYYEETQKVFTYDSAWSILYTHAKWQDARGNRKKTQPTSEAPPTSDPVPLPQTSTQENTPVGNLESQGDDPTEVCPIGIKSAKRKEAEILLAQKKVRLLEKNSAEGSKRIAQLDRANELQEETNRIQKERAHDLHLQNEMAIMDKDLSRLDEYAQEFYLSKKKEIIDNMRRRDAAKQANENPAQSTLQSNETQSQDNNDEDHTIDPLLDELQ</sequence>